<dbReference type="Proteomes" id="UP000644548">
    <property type="component" value="Unassembled WGS sequence"/>
</dbReference>
<dbReference type="EMBL" id="BMQN01000028">
    <property type="protein sequence ID" value="GGS10294.1"/>
    <property type="molecule type" value="Genomic_DNA"/>
</dbReference>
<evidence type="ECO:0000313" key="1">
    <source>
        <dbReference type="EMBL" id="GGS10294.1"/>
    </source>
</evidence>
<protein>
    <submittedName>
        <fullName evidence="1">Uncharacterized protein</fullName>
    </submittedName>
</protein>
<name>A0ABQ2S9G4_9DEIO</name>
<dbReference type="PROSITE" id="PS51257">
    <property type="entry name" value="PROKAR_LIPOPROTEIN"/>
    <property type="match status" value="1"/>
</dbReference>
<gene>
    <name evidence="1" type="ORF">GCM10008960_40540</name>
</gene>
<reference evidence="2" key="1">
    <citation type="journal article" date="2019" name="Int. J. Syst. Evol. Microbiol.">
        <title>The Global Catalogue of Microorganisms (GCM) 10K type strain sequencing project: providing services to taxonomists for standard genome sequencing and annotation.</title>
        <authorList>
            <consortium name="The Broad Institute Genomics Platform"/>
            <consortium name="The Broad Institute Genome Sequencing Center for Infectious Disease"/>
            <person name="Wu L."/>
            <person name="Ma J."/>
        </authorList>
    </citation>
    <scope>NUCLEOTIDE SEQUENCE [LARGE SCALE GENOMIC DNA]</scope>
    <source>
        <strain evidence="2">JCM 31405</strain>
    </source>
</reference>
<comment type="caution">
    <text evidence="1">The sequence shown here is derived from an EMBL/GenBank/DDBJ whole genome shotgun (WGS) entry which is preliminary data.</text>
</comment>
<dbReference type="RefSeq" id="WP_189074934.1">
    <property type="nucleotide sequence ID" value="NZ_BMQN01000028.1"/>
</dbReference>
<sequence>MRRAALLLPLLIVACGLPPERSTLDVQGLTVTITNPGPGSLTGDAARAGDGPALRVQGDHVTPAGAAADWCRAQAGSWACNLPPIPVERLDVTFQAASTEPARIRQSSLYAYRAGQGAVPVIRLWPPLLP</sequence>
<proteinExistence type="predicted"/>
<evidence type="ECO:0000313" key="2">
    <source>
        <dbReference type="Proteomes" id="UP000644548"/>
    </source>
</evidence>
<organism evidence="1 2">
    <name type="scientific">Deinococcus sedimenti</name>
    <dbReference type="NCBI Taxonomy" id="1867090"/>
    <lineage>
        <taxon>Bacteria</taxon>
        <taxon>Thermotogati</taxon>
        <taxon>Deinococcota</taxon>
        <taxon>Deinococci</taxon>
        <taxon>Deinococcales</taxon>
        <taxon>Deinococcaceae</taxon>
        <taxon>Deinococcus</taxon>
    </lineage>
</organism>
<keyword evidence="2" id="KW-1185">Reference proteome</keyword>
<accession>A0ABQ2S9G4</accession>